<reference evidence="2" key="2">
    <citation type="submission" date="2023-05" db="EMBL/GenBank/DDBJ databases">
        <authorList>
            <consortium name="Lawrence Berkeley National Laboratory"/>
            <person name="Steindorff A."/>
            <person name="Hensen N."/>
            <person name="Bonometti L."/>
            <person name="Westerberg I."/>
            <person name="Brannstrom I.O."/>
            <person name="Guillou S."/>
            <person name="Cros-Aarteil S."/>
            <person name="Calhoun S."/>
            <person name="Haridas S."/>
            <person name="Kuo A."/>
            <person name="Mondo S."/>
            <person name="Pangilinan J."/>
            <person name="Riley R."/>
            <person name="Labutti K."/>
            <person name="Andreopoulos B."/>
            <person name="Lipzen A."/>
            <person name="Chen C."/>
            <person name="Yanf M."/>
            <person name="Daum C."/>
            <person name="Ng V."/>
            <person name="Clum A."/>
            <person name="Ohm R."/>
            <person name="Martin F."/>
            <person name="Silar P."/>
            <person name="Natvig D."/>
            <person name="Lalanne C."/>
            <person name="Gautier V."/>
            <person name="Ament-Velasquez S.L."/>
            <person name="Kruys A."/>
            <person name="Hutchinson M.I."/>
            <person name="Powell A.J."/>
            <person name="Barry K."/>
            <person name="Miller A.N."/>
            <person name="Grigoriev I.V."/>
            <person name="Debuchy R."/>
            <person name="Gladieux P."/>
            <person name="Thoren M.H."/>
            <person name="Johannesson H."/>
        </authorList>
    </citation>
    <scope>NUCLEOTIDE SEQUENCE</scope>
    <source>
        <strain evidence="2">CBS 892.96</strain>
    </source>
</reference>
<reference evidence="2" key="1">
    <citation type="journal article" date="2023" name="Mol. Phylogenet. Evol.">
        <title>Genome-scale phylogeny and comparative genomics of the fungal order Sordariales.</title>
        <authorList>
            <person name="Hensen N."/>
            <person name="Bonometti L."/>
            <person name="Westerberg I."/>
            <person name="Brannstrom I.O."/>
            <person name="Guillou S."/>
            <person name="Cros-Aarteil S."/>
            <person name="Calhoun S."/>
            <person name="Haridas S."/>
            <person name="Kuo A."/>
            <person name="Mondo S."/>
            <person name="Pangilinan J."/>
            <person name="Riley R."/>
            <person name="LaButti K."/>
            <person name="Andreopoulos B."/>
            <person name="Lipzen A."/>
            <person name="Chen C."/>
            <person name="Yan M."/>
            <person name="Daum C."/>
            <person name="Ng V."/>
            <person name="Clum A."/>
            <person name="Steindorff A."/>
            <person name="Ohm R.A."/>
            <person name="Martin F."/>
            <person name="Silar P."/>
            <person name="Natvig D.O."/>
            <person name="Lalanne C."/>
            <person name="Gautier V."/>
            <person name="Ament-Velasquez S.L."/>
            <person name="Kruys A."/>
            <person name="Hutchinson M.I."/>
            <person name="Powell A.J."/>
            <person name="Barry K."/>
            <person name="Miller A.N."/>
            <person name="Grigoriev I.V."/>
            <person name="Debuchy R."/>
            <person name="Gladieux P."/>
            <person name="Hiltunen Thoren M."/>
            <person name="Johannesson H."/>
        </authorList>
    </citation>
    <scope>NUCLEOTIDE SEQUENCE</scope>
    <source>
        <strain evidence="2">CBS 892.96</strain>
    </source>
</reference>
<sequence length="400" mass="44962">MPLLLPPFGSTPPNDPVLFDPTIESKSGQYDEINLAQAFNELLTLSNVTFTKVYLNKLTLTSQDLPSAQRFEDHDSDEEYNGPTHNPFHSFAIIQKDPTKEVIDQIIGDAEANKLGLGDKAYREAFRLKYQQHFEGRVQPESQTLLHLVANRVGHRGVTLLLIKNHPQLLYMTDDNGRTPLYITIVRKHKNFLRGILDSLLAIACDHGRNSTHAAIFHNLPELTLDLIRKTSKITLCTGDHDDLTSLHLANQYNRCSASQQLVVEARLQRADECLDQFTTNSQDLSVYEYHYYTRKEAEWQMATGLDVGRAHESNGPPNRRVNTGGSLLLADWLISQIPCLNCTTWRTLVAACQTMLLGKGEMLLDFGENERVSINNPKLHRQVPPSQLGRSAPVGLSVT</sequence>
<dbReference type="Gene3D" id="1.25.40.20">
    <property type="entry name" value="Ankyrin repeat-containing domain"/>
    <property type="match status" value="1"/>
</dbReference>
<evidence type="ECO:0000313" key="3">
    <source>
        <dbReference type="Proteomes" id="UP001302321"/>
    </source>
</evidence>
<dbReference type="AlphaFoldDB" id="A0AAN6W4T1"/>
<comment type="caution">
    <text evidence="2">The sequence shown here is derived from an EMBL/GenBank/DDBJ whole genome shotgun (WGS) entry which is preliminary data.</text>
</comment>
<accession>A0AAN6W4T1</accession>
<feature type="region of interest" description="Disordered" evidence="1">
    <location>
        <begin position="377"/>
        <end position="400"/>
    </location>
</feature>
<evidence type="ECO:0000313" key="2">
    <source>
        <dbReference type="EMBL" id="KAK4173657.1"/>
    </source>
</evidence>
<dbReference type="InterPro" id="IPR036770">
    <property type="entry name" value="Ankyrin_rpt-contain_sf"/>
</dbReference>
<dbReference type="PANTHER" id="PTHR24121">
    <property type="entry name" value="NO MECHANORECEPTOR POTENTIAL C, ISOFORM D-RELATED"/>
    <property type="match status" value="1"/>
</dbReference>
<proteinExistence type="predicted"/>
<dbReference type="Proteomes" id="UP001302321">
    <property type="component" value="Unassembled WGS sequence"/>
</dbReference>
<organism evidence="2 3">
    <name type="scientific">Triangularia setosa</name>
    <dbReference type="NCBI Taxonomy" id="2587417"/>
    <lineage>
        <taxon>Eukaryota</taxon>
        <taxon>Fungi</taxon>
        <taxon>Dikarya</taxon>
        <taxon>Ascomycota</taxon>
        <taxon>Pezizomycotina</taxon>
        <taxon>Sordariomycetes</taxon>
        <taxon>Sordariomycetidae</taxon>
        <taxon>Sordariales</taxon>
        <taxon>Podosporaceae</taxon>
        <taxon>Triangularia</taxon>
    </lineage>
</organism>
<dbReference type="SUPFAM" id="SSF48403">
    <property type="entry name" value="Ankyrin repeat"/>
    <property type="match status" value="1"/>
</dbReference>
<dbReference type="PANTHER" id="PTHR24121:SF22">
    <property type="entry name" value="PROTEIN ACCELERATED CELL DEATH 6-LIKE"/>
    <property type="match status" value="1"/>
</dbReference>
<dbReference type="EMBL" id="MU866328">
    <property type="protein sequence ID" value="KAK4173657.1"/>
    <property type="molecule type" value="Genomic_DNA"/>
</dbReference>
<name>A0AAN6W4T1_9PEZI</name>
<evidence type="ECO:0000256" key="1">
    <source>
        <dbReference type="SAM" id="MobiDB-lite"/>
    </source>
</evidence>
<keyword evidence="3" id="KW-1185">Reference proteome</keyword>
<protein>
    <submittedName>
        <fullName evidence="2">Uncharacterized protein</fullName>
    </submittedName>
</protein>
<gene>
    <name evidence="2" type="ORF">QBC36DRAFT_359433</name>
</gene>